<keyword evidence="6" id="KW-0862">Zinc</keyword>
<evidence type="ECO:0000256" key="11">
    <source>
        <dbReference type="PROSITE-ProRule" id="PRU00042"/>
    </source>
</evidence>
<sequence>MSYHYQDNDRDYFEAAYLPQLPLPTHGYEFYASDLQVAAPVAQASSVVPASQQLVAPTVALPTGETNVVPYGWRPDWATSNHWISHVGTNPLPTVNLPDTFNTYASIPEPQTSQEVIVKRPTKSAIRESSKPFRCQICCKSFSQAANLTAHKRIHTGEKPFTCSVCHRPFSQSSSLVTHKRTHTGERPYPCGHCEKAFTDSSTLTKHLRTHTGQKPYSCPLCMMRFTQSGNLHRHMKTHKAT</sequence>
<evidence type="ECO:0000256" key="6">
    <source>
        <dbReference type="ARBA" id="ARBA00022833"/>
    </source>
</evidence>
<comment type="caution">
    <text evidence="13">The sequence shown here is derived from an EMBL/GenBank/DDBJ whole genome shotgun (WGS) entry which is preliminary data.</text>
</comment>
<dbReference type="InterPro" id="IPR013087">
    <property type="entry name" value="Znf_C2H2_type"/>
</dbReference>
<evidence type="ECO:0000256" key="7">
    <source>
        <dbReference type="ARBA" id="ARBA00023015"/>
    </source>
</evidence>
<dbReference type="Pfam" id="PF00096">
    <property type="entry name" value="zf-C2H2"/>
    <property type="match status" value="4"/>
</dbReference>
<dbReference type="PROSITE" id="PS50157">
    <property type="entry name" value="ZINC_FINGER_C2H2_2"/>
    <property type="match status" value="4"/>
</dbReference>
<name>A0A8S1GTU9_9PELO</name>
<keyword evidence="3" id="KW-0479">Metal-binding</keyword>
<keyword evidence="10" id="KW-0539">Nucleus</keyword>
<dbReference type="FunFam" id="3.30.160.60:FF:000202">
    <property type="entry name" value="Zinc finger protein 574"/>
    <property type="match status" value="1"/>
</dbReference>
<dbReference type="EMBL" id="CAJGYM010000004">
    <property type="protein sequence ID" value="CAD6186464.1"/>
    <property type="molecule type" value="Genomic_DNA"/>
</dbReference>
<organism evidence="13 14">
    <name type="scientific">Caenorhabditis auriculariae</name>
    <dbReference type="NCBI Taxonomy" id="2777116"/>
    <lineage>
        <taxon>Eukaryota</taxon>
        <taxon>Metazoa</taxon>
        <taxon>Ecdysozoa</taxon>
        <taxon>Nematoda</taxon>
        <taxon>Chromadorea</taxon>
        <taxon>Rhabditida</taxon>
        <taxon>Rhabditina</taxon>
        <taxon>Rhabditomorpha</taxon>
        <taxon>Rhabditoidea</taxon>
        <taxon>Rhabditidae</taxon>
        <taxon>Peloderinae</taxon>
        <taxon>Caenorhabditis</taxon>
    </lineage>
</organism>
<evidence type="ECO:0000256" key="3">
    <source>
        <dbReference type="ARBA" id="ARBA00022723"/>
    </source>
</evidence>
<dbReference type="PROSITE" id="PS00028">
    <property type="entry name" value="ZINC_FINGER_C2H2_1"/>
    <property type="match status" value="4"/>
</dbReference>
<dbReference type="FunFam" id="3.30.160.60:FF:000931">
    <property type="entry name" value="zinc finger protein 697"/>
    <property type="match status" value="1"/>
</dbReference>
<dbReference type="SMART" id="SM00355">
    <property type="entry name" value="ZnF_C2H2"/>
    <property type="match status" value="4"/>
</dbReference>
<dbReference type="Gene3D" id="3.30.160.60">
    <property type="entry name" value="Classic Zinc Finger"/>
    <property type="match status" value="4"/>
</dbReference>
<protein>
    <recommendedName>
        <fullName evidence="12">C2H2-type domain-containing protein</fullName>
    </recommendedName>
</protein>
<evidence type="ECO:0000256" key="4">
    <source>
        <dbReference type="ARBA" id="ARBA00022737"/>
    </source>
</evidence>
<dbReference type="GO" id="GO:0008270">
    <property type="term" value="F:zinc ion binding"/>
    <property type="evidence" value="ECO:0007669"/>
    <property type="project" value="UniProtKB-KW"/>
</dbReference>
<feature type="domain" description="C2H2-type" evidence="12">
    <location>
        <begin position="133"/>
        <end position="160"/>
    </location>
</feature>
<comment type="subcellular location">
    <subcellularLocation>
        <location evidence="1">Nucleus</location>
    </subcellularLocation>
</comment>
<evidence type="ECO:0000256" key="8">
    <source>
        <dbReference type="ARBA" id="ARBA00023125"/>
    </source>
</evidence>
<proteinExistence type="inferred from homology"/>
<keyword evidence="7" id="KW-0805">Transcription regulation</keyword>
<dbReference type="Proteomes" id="UP000835052">
    <property type="component" value="Unassembled WGS sequence"/>
</dbReference>
<evidence type="ECO:0000256" key="9">
    <source>
        <dbReference type="ARBA" id="ARBA00023163"/>
    </source>
</evidence>
<feature type="domain" description="C2H2-type" evidence="12">
    <location>
        <begin position="217"/>
        <end position="242"/>
    </location>
</feature>
<dbReference type="GO" id="GO:0000978">
    <property type="term" value="F:RNA polymerase II cis-regulatory region sequence-specific DNA binding"/>
    <property type="evidence" value="ECO:0007669"/>
    <property type="project" value="TreeGrafter"/>
</dbReference>
<dbReference type="PANTHER" id="PTHR23235">
    <property type="entry name" value="KRUEPPEL-LIKE TRANSCRIPTION FACTOR"/>
    <property type="match status" value="1"/>
</dbReference>
<feature type="domain" description="C2H2-type" evidence="12">
    <location>
        <begin position="161"/>
        <end position="188"/>
    </location>
</feature>
<dbReference type="FunFam" id="3.30.160.60:FF:000512">
    <property type="entry name" value="zinc finger protein 197 isoform X1"/>
    <property type="match status" value="1"/>
</dbReference>
<dbReference type="GO" id="GO:0000981">
    <property type="term" value="F:DNA-binding transcription factor activity, RNA polymerase II-specific"/>
    <property type="evidence" value="ECO:0007669"/>
    <property type="project" value="TreeGrafter"/>
</dbReference>
<gene>
    <name evidence="13" type="ORF">CAUJ_LOCUS2383</name>
</gene>
<evidence type="ECO:0000256" key="2">
    <source>
        <dbReference type="ARBA" id="ARBA00006991"/>
    </source>
</evidence>
<keyword evidence="5 11" id="KW-0863">Zinc-finger</keyword>
<dbReference type="AlphaFoldDB" id="A0A8S1GTU9"/>
<evidence type="ECO:0000313" key="13">
    <source>
        <dbReference type="EMBL" id="CAD6186464.1"/>
    </source>
</evidence>
<dbReference type="PANTHER" id="PTHR23235:SF142">
    <property type="entry name" value="ZINC FINGER PROTEIN 384"/>
    <property type="match status" value="1"/>
</dbReference>
<dbReference type="FunFam" id="3.30.160.60:FF:000264">
    <property type="entry name" value="Zinc finger protein 236"/>
    <property type="match status" value="1"/>
</dbReference>
<keyword evidence="4" id="KW-0677">Repeat</keyword>
<comment type="similarity">
    <text evidence="2">Belongs to the krueppel C2H2-type zinc-finger protein family.</text>
</comment>
<keyword evidence="8" id="KW-0238">DNA-binding</keyword>
<reference evidence="13" key="1">
    <citation type="submission" date="2020-10" db="EMBL/GenBank/DDBJ databases">
        <authorList>
            <person name="Kikuchi T."/>
        </authorList>
    </citation>
    <scope>NUCLEOTIDE SEQUENCE</scope>
    <source>
        <strain evidence="13">NKZ352</strain>
    </source>
</reference>
<dbReference type="GO" id="GO:0005634">
    <property type="term" value="C:nucleus"/>
    <property type="evidence" value="ECO:0007669"/>
    <property type="project" value="UniProtKB-SubCell"/>
</dbReference>
<feature type="domain" description="C2H2-type" evidence="12">
    <location>
        <begin position="189"/>
        <end position="216"/>
    </location>
</feature>
<dbReference type="GO" id="GO:0032502">
    <property type="term" value="P:developmental process"/>
    <property type="evidence" value="ECO:0007669"/>
    <property type="project" value="UniProtKB-ARBA"/>
</dbReference>
<evidence type="ECO:0000256" key="10">
    <source>
        <dbReference type="ARBA" id="ARBA00023242"/>
    </source>
</evidence>
<accession>A0A8S1GTU9</accession>
<dbReference type="InterPro" id="IPR036236">
    <property type="entry name" value="Znf_C2H2_sf"/>
</dbReference>
<dbReference type="SUPFAM" id="SSF57667">
    <property type="entry name" value="beta-beta-alpha zinc fingers"/>
    <property type="match status" value="2"/>
</dbReference>
<evidence type="ECO:0000259" key="12">
    <source>
        <dbReference type="PROSITE" id="PS50157"/>
    </source>
</evidence>
<evidence type="ECO:0000256" key="1">
    <source>
        <dbReference type="ARBA" id="ARBA00004123"/>
    </source>
</evidence>
<evidence type="ECO:0000256" key="5">
    <source>
        <dbReference type="ARBA" id="ARBA00022771"/>
    </source>
</evidence>
<dbReference type="OrthoDB" id="5781702at2759"/>
<keyword evidence="9" id="KW-0804">Transcription</keyword>
<evidence type="ECO:0000313" key="14">
    <source>
        <dbReference type="Proteomes" id="UP000835052"/>
    </source>
</evidence>
<keyword evidence="14" id="KW-1185">Reference proteome</keyword>